<comment type="caution">
    <text evidence="1">The sequence shown here is derived from an EMBL/GenBank/DDBJ whole genome shotgun (WGS) entry which is preliminary data.</text>
</comment>
<evidence type="ECO:0000313" key="1">
    <source>
        <dbReference type="EMBL" id="GIX81011.1"/>
    </source>
</evidence>
<proteinExistence type="predicted"/>
<sequence length="56" mass="5981">LGCKLSLIPLLKGEILFLPERIGECVSRGKKAKENGKKKEMAASVGAPLGTFSLRP</sequence>
<dbReference type="AlphaFoldDB" id="A0AAV4NBF7"/>
<name>A0AAV4NBF7_CAEEX</name>
<keyword evidence="2" id="KW-1185">Reference proteome</keyword>
<protein>
    <submittedName>
        <fullName evidence="1">Uncharacterized protein</fullName>
    </submittedName>
</protein>
<evidence type="ECO:0000313" key="2">
    <source>
        <dbReference type="Proteomes" id="UP001054945"/>
    </source>
</evidence>
<organism evidence="1 2">
    <name type="scientific">Caerostris extrusa</name>
    <name type="common">Bark spider</name>
    <name type="synonym">Caerostris bankana</name>
    <dbReference type="NCBI Taxonomy" id="172846"/>
    <lineage>
        <taxon>Eukaryota</taxon>
        <taxon>Metazoa</taxon>
        <taxon>Ecdysozoa</taxon>
        <taxon>Arthropoda</taxon>
        <taxon>Chelicerata</taxon>
        <taxon>Arachnida</taxon>
        <taxon>Araneae</taxon>
        <taxon>Araneomorphae</taxon>
        <taxon>Entelegynae</taxon>
        <taxon>Araneoidea</taxon>
        <taxon>Araneidae</taxon>
        <taxon>Caerostris</taxon>
    </lineage>
</organism>
<dbReference type="Proteomes" id="UP001054945">
    <property type="component" value="Unassembled WGS sequence"/>
</dbReference>
<gene>
    <name evidence="1" type="ORF">CEXT_242601</name>
</gene>
<feature type="non-terminal residue" evidence="1">
    <location>
        <position position="1"/>
    </location>
</feature>
<reference evidence="1 2" key="1">
    <citation type="submission" date="2021-06" db="EMBL/GenBank/DDBJ databases">
        <title>Caerostris extrusa draft genome.</title>
        <authorList>
            <person name="Kono N."/>
            <person name="Arakawa K."/>
        </authorList>
    </citation>
    <scope>NUCLEOTIDE SEQUENCE [LARGE SCALE GENOMIC DNA]</scope>
</reference>
<accession>A0AAV4NBF7</accession>
<dbReference type="EMBL" id="BPLR01003085">
    <property type="protein sequence ID" value="GIX81011.1"/>
    <property type="molecule type" value="Genomic_DNA"/>
</dbReference>